<dbReference type="PROSITE" id="PS50035">
    <property type="entry name" value="PLD"/>
    <property type="match status" value="2"/>
</dbReference>
<dbReference type="AlphaFoldDB" id="A0A2K9NN32"/>
<dbReference type="GO" id="GO:0032049">
    <property type="term" value="P:cardiolipin biosynthetic process"/>
    <property type="evidence" value="ECO:0007669"/>
    <property type="project" value="UniProtKB-ARBA"/>
</dbReference>
<dbReference type="SUPFAM" id="SSF56024">
    <property type="entry name" value="Phospholipase D/nuclease"/>
    <property type="match status" value="2"/>
</dbReference>
<gene>
    <name evidence="1" type="ORF">C0V70_02060</name>
</gene>
<reference evidence="1 2" key="1">
    <citation type="submission" date="2018-01" db="EMBL/GenBank/DDBJ databases">
        <title>Complete genome sequence of Bacteriovorax stolpii DSM12778.</title>
        <authorList>
            <person name="Tang B."/>
            <person name="Chang J."/>
        </authorList>
    </citation>
    <scope>NUCLEOTIDE SEQUENCE [LARGE SCALE GENOMIC DNA]</scope>
    <source>
        <strain evidence="1 2">DSM 12778</strain>
    </source>
</reference>
<dbReference type="PANTHER" id="PTHR21248:SF12">
    <property type="entry name" value="CARDIOLIPIN SYNTHASE C"/>
    <property type="match status" value="1"/>
</dbReference>
<dbReference type="PANTHER" id="PTHR21248">
    <property type="entry name" value="CARDIOLIPIN SYNTHASE"/>
    <property type="match status" value="1"/>
</dbReference>
<dbReference type="EMBL" id="CP025704">
    <property type="protein sequence ID" value="AUN96908.1"/>
    <property type="molecule type" value="Genomic_DNA"/>
</dbReference>
<sequence length="602" mass="68459">MLIASCSSHQLELSTREPAGENSCADLMSTLIQKNTALDISPKEAPILPEPLVDVPLTRIINKRKSLKEKYIKITESIRDFQIGKDVPVNGKTKLLLDAREGYLAKIMMIRNAKKTIDLSYYIFKDDDTGKAILHELRLAIKRGVKVRILVDSSGSIAKAPFYDDIKALIALSGRAILDEYGNPTGEYAHAEAMLFNPVFNIRAHIANWAKTIHNLFVSDNEKIPLATFTINRRSHDKILLIDAHSETDSMAIIGGRNIADRYYSVNSGEENPILDAEILIKGLATKDENGNIQNSLEDHYNKIYYYLANKNFENFLFKTNRAQVKKEFKEMRVSAKNLFDEDGPLHEQLKQMEEDKFLETDFEDGLISIINEIQNLSRTKIFLAPQGAHNKKNGNSLVAKLHAEIAKAEDTVDIVSPYFWIPDEEIEFLIDWAKKHPHRKVRIFSNSITTTDNIIAQSMVDATFQETIIKRIKGTPYEKQFEIYSYGRIDDEILGGNKRYGFLHAKLVITDNKVVTVSTSNLDPISRHLNSEVGTTIENLPKNSKNLQKLVKYIDDLEKNSTLWGSAEWEEIRRHPNNRIMTILQAFVTKIIYALNLVPII</sequence>
<dbReference type="Gene3D" id="3.30.870.10">
    <property type="entry name" value="Endonuclease Chain A"/>
    <property type="match status" value="2"/>
</dbReference>
<protein>
    <submittedName>
        <fullName evidence="1">Uncharacterized protein</fullName>
    </submittedName>
</protein>
<proteinExistence type="predicted"/>
<name>A0A2K9NN32_BACTC</name>
<dbReference type="Proteomes" id="UP000235584">
    <property type="component" value="Chromosome"/>
</dbReference>
<dbReference type="InterPro" id="IPR001736">
    <property type="entry name" value="PLipase_D/transphosphatidylase"/>
</dbReference>
<dbReference type="KEGG" id="bsto:C0V70_02060"/>
<evidence type="ECO:0000313" key="1">
    <source>
        <dbReference type="EMBL" id="AUN96908.1"/>
    </source>
</evidence>
<dbReference type="SMART" id="SM00155">
    <property type="entry name" value="PLDc"/>
    <property type="match status" value="2"/>
</dbReference>
<dbReference type="InterPro" id="IPR025202">
    <property type="entry name" value="PLD-like_dom"/>
</dbReference>
<evidence type="ECO:0000313" key="2">
    <source>
        <dbReference type="Proteomes" id="UP000235584"/>
    </source>
</evidence>
<accession>A0A2K9NN32</accession>
<keyword evidence="2" id="KW-1185">Reference proteome</keyword>
<dbReference type="Pfam" id="PF13091">
    <property type="entry name" value="PLDc_2"/>
    <property type="match status" value="2"/>
</dbReference>
<organism evidence="1 2">
    <name type="scientific">Bacteriovorax stolpii</name>
    <name type="common">Bdellovibrio stolpii</name>
    <dbReference type="NCBI Taxonomy" id="960"/>
    <lineage>
        <taxon>Bacteria</taxon>
        <taxon>Pseudomonadati</taxon>
        <taxon>Bdellovibrionota</taxon>
        <taxon>Bacteriovoracia</taxon>
        <taxon>Bacteriovoracales</taxon>
        <taxon>Bacteriovoracaceae</taxon>
        <taxon>Bacteriovorax</taxon>
    </lineage>
</organism>
<dbReference type="GO" id="GO:0030572">
    <property type="term" value="F:phosphatidyltransferase activity"/>
    <property type="evidence" value="ECO:0007669"/>
    <property type="project" value="UniProtKB-ARBA"/>
</dbReference>